<evidence type="ECO:0000256" key="7">
    <source>
        <dbReference type="SAM" id="SignalP"/>
    </source>
</evidence>
<dbReference type="GO" id="GO:1904491">
    <property type="term" value="P:protein localization to ciliary transition zone"/>
    <property type="evidence" value="ECO:0007669"/>
    <property type="project" value="TreeGrafter"/>
</dbReference>
<reference evidence="11" key="1">
    <citation type="submission" date="2025-08" db="UniProtKB">
        <authorList>
            <consortium name="RefSeq"/>
        </authorList>
    </citation>
    <scope>IDENTIFICATION</scope>
    <source>
        <tissue evidence="11">Spleen</tissue>
    </source>
</reference>
<dbReference type="GO" id="GO:0036038">
    <property type="term" value="C:MKS complex"/>
    <property type="evidence" value="ECO:0007669"/>
    <property type="project" value="TreeGrafter"/>
</dbReference>
<dbReference type="FunCoup" id="A0A6P5IXY6">
    <property type="interactions" value="425"/>
</dbReference>
<evidence type="ECO:0000256" key="5">
    <source>
        <dbReference type="ARBA" id="ARBA00023180"/>
    </source>
</evidence>
<evidence type="ECO:0000256" key="2">
    <source>
        <dbReference type="ARBA" id="ARBA00011495"/>
    </source>
</evidence>
<comment type="similarity">
    <text evidence="1">Belongs to the tectonic family.</text>
</comment>
<evidence type="ECO:0000256" key="1">
    <source>
        <dbReference type="ARBA" id="ARBA00007633"/>
    </source>
</evidence>
<feature type="domain" description="Tectonic-1-3" evidence="8">
    <location>
        <begin position="279"/>
        <end position="427"/>
    </location>
</feature>
<evidence type="ECO:0000256" key="4">
    <source>
        <dbReference type="ARBA" id="ARBA00022794"/>
    </source>
</evidence>
<protein>
    <submittedName>
        <fullName evidence="11">Tectonic-2 isoform X1</fullName>
    </submittedName>
</protein>
<feature type="domain" description="Tectonic-1-3 N-terminal" evidence="9">
    <location>
        <begin position="151"/>
        <end position="262"/>
    </location>
</feature>
<dbReference type="Pfam" id="PF25752">
    <property type="entry name" value="DUF1619_N"/>
    <property type="match status" value="1"/>
</dbReference>
<dbReference type="KEGG" id="pcw:110196838"/>
<dbReference type="InParanoid" id="A0A6P5IXY6"/>
<dbReference type="AlphaFoldDB" id="A0A6P5IXY6"/>
<proteinExistence type="inferred from homology"/>
<dbReference type="PANTHER" id="PTHR14611">
    <property type="entry name" value="TECTONIC FAMILY MEMBER"/>
    <property type="match status" value="1"/>
</dbReference>
<evidence type="ECO:0000313" key="11">
    <source>
        <dbReference type="RefSeq" id="XP_020825918.1"/>
    </source>
</evidence>
<comment type="subunit">
    <text evidence="2">Part of the tectonic-like complex (also named B9 complex).</text>
</comment>
<gene>
    <name evidence="11" type="primary">TCTN2</name>
</gene>
<evidence type="ECO:0000259" key="8">
    <source>
        <dbReference type="Pfam" id="PF07773"/>
    </source>
</evidence>
<dbReference type="CTD" id="79867"/>
<keyword evidence="10" id="KW-1185">Reference proteome</keyword>
<dbReference type="RefSeq" id="XP_020825918.1">
    <property type="nucleotide sequence ID" value="XM_020970259.1"/>
</dbReference>
<dbReference type="InterPro" id="IPR057724">
    <property type="entry name" value="TCTN1-3_N"/>
</dbReference>
<feature type="region of interest" description="Disordered" evidence="6">
    <location>
        <begin position="629"/>
        <end position="658"/>
    </location>
</feature>
<dbReference type="GO" id="GO:0060271">
    <property type="term" value="P:cilium assembly"/>
    <property type="evidence" value="ECO:0007669"/>
    <property type="project" value="TreeGrafter"/>
</dbReference>
<dbReference type="InterPro" id="IPR040354">
    <property type="entry name" value="TCTN1-3"/>
</dbReference>
<feature type="signal peptide" evidence="7">
    <location>
        <begin position="1"/>
        <end position="30"/>
    </location>
</feature>
<organism evidence="10 11">
    <name type="scientific">Phascolarctos cinereus</name>
    <name type="common">Koala</name>
    <dbReference type="NCBI Taxonomy" id="38626"/>
    <lineage>
        <taxon>Eukaryota</taxon>
        <taxon>Metazoa</taxon>
        <taxon>Chordata</taxon>
        <taxon>Craniata</taxon>
        <taxon>Vertebrata</taxon>
        <taxon>Euteleostomi</taxon>
        <taxon>Mammalia</taxon>
        <taxon>Metatheria</taxon>
        <taxon>Diprotodontia</taxon>
        <taxon>Phascolarctidae</taxon>
        <taxon>Phascolarctos</taxon>
    </lineage>
</organism>
<dbReference type="InterPro" id="IPR011677">
    <property type="entry name" value="TCTN1-3_dom"/>
</dbReference>
<keyword evidence="5" id="KW-0325">Glycoprotein</keyword>
<evidence type="ECO:0000256" key="3">
    <source>
        <dbReference type="ARBA" id="ARBA00022729"/>
    </source>
</evidence>
<sequence>MGPARPCSPPAPQLLLRLLFPLCFPRALWGDVVFLPPFIRMFDTSVSAALVGETEDVNVSLTVWDGELGILPIPDCGLQSNGTGNWSLTVTSDVMGSEVTVRLNGDLQPCVSETDFFSDCPCVVETLLVSASRDSSCLAHLLIQVEIYPNASLAQNVSENNIGFVNQMYQPFGPCPCDLVAGMCDVRCCCDKECMPHLIELFKEDCFTGVFGGNVNPPFSHLCSNPAREEVSDWFPFLCVQSSLDNTPFLGYFYHGFTSPREELSFKLPIYDEVEDWSDFGYQQDSPLMTVEKELFTIPQMSLVGQCIQEAPVAFLQNFDVICVTDLATRPERENISSVKIKNGTIGGFVVPQVVYKESTALDKFIRGTDVLLAPGPSFKYVNLEEHYTFRWNEKTITEFNVKVIRAKIHADQQGLLTQRFKVTFLSFNAKDSPERSGNPGYFPGKPVRALNLRSVNNITTLNLWRPVGRGLCTGAETTPVLFGEDAVSGCLLELGIEENCTQLRAEVTSRLNSLVQATHVAKRGNSDYQNRLDGWLEIIWRDEPSPGDGLHLGDIKGICPDVPATMTVHFLISNGGNLEGIPQDMILGTEVSFSSVTWQFQCGMSCEDKPSLFPISVSVQFIKIPPQPPQLPQASRSASLAMTAPTMKSAGQSSFSP</sequence>
<accession>A0A6P5IXY6</accession>
<dbReference type="GeneID" id="110196838"/>
<keyword evidence="4" id="KW-0970">Cilium biogenesis/degradation</keyword>
<evidence type="ECO:0000259" key="9">
    <source>
        <dbReference type="Pfam" id="PF25752"/>
    </source>
</evidence>
<dbReference type="PANTHER" id="PTHR14611:SF6">
    <property type="entry name" value="TECTONIC-2"/>
    <property type="match status" value="1"/>
</dbReference>
<evidence type="ECO:0000256" key="6">
    <source>
        <dbReference type="SAM" id="MobiDB-lite"/>
    </source>
</evidence>
<name>A0A6P5IXY6_PHACI</name>
<keyword evidence="3 7" id="KW-0732">Signal</keyword>
<feature type="chain" id="PRO_5028011247" evidence="7">
    <location>
        <begin position="31"/>
        <end position="658"/>
    </location>
</feature>
<dbReference type="Proteomes" id="UP000515140">
    <property type="component" value="Unplaced"/>
</dbReference>
<dbReference type="Pfam" id="PF07773">
    <property type="entry name" value="TCTN_DUF1619"/>
    <property type="match status" value="2"/>
</dbReference>
<dbReference type="GO" id="GO:0007224">
    <property type="term" value="P:smoothened signaling pathway"/>
    <property type="evidence" value="ECO:0007669"/>
    <property type="project" value="TreeGrafter"/>
</dbReference>
<feature type="domain" description="Tectonic-1-3" evidence="8">
    <location>
        <begin position="438"/>
        <end position="625"/>
    </location>
</feature>
<evidence type="ECO:0000313" key="10">
    <source>
        <dbReference type="Proteomes" id="UP000515140"/>
    </source>
</evidence>